<comment type="subcellular location">
    <subcellularLocation>
        <location evidence="1 10">Cytoplasm</location>
    </subcellularLocation>
</comment>
<dbReference type="PANTHER" id="PTHR30075:SF2">
    <property type="entry name" value="GLYCINE--TRNA LIGASE, CHLOROPLASTIC_MITOCHONDRIAL 2"/>
    <property type="match status" value="1"/>
</dbReference>
<dbReference type="PRINTS" id="PR01045">
    <property type="entry name" value="TRNASYNTHGB"/>
</dbReference>
<evidence type="ECO:0000256" key="9">
    <source>
        <dbReference type="ARBA" id="ARBA00047937"/>
    </source>
</evidence>
<dbReference type="SUPFAM" id="SSF109604">
    <property type="entry name" value="HD-domain/PDEase-like"/>
    <property type="match status" value="1"/>
</dbReference>
<dbReference type="Gene3D" id="1.10.730.10">
    <property type="entry name" value="Isoleucyl-tRNA Synthetase, Domain 1"/>
    <property type="match status" value="1"/>
</dbReference>
<dbReference type="InterPro" id="IPR008909">
    <property type="entry name" value="DALR_anticod-bd"/>
</dbReference>
<keyword evidence="8 10" id="KW-0030">Aminoacyl-tRNA synthetase</keyword>
<evidence type="ECO:0000313" key="12">
    <source>
        <dbReference type="EMBL" id="MDL4841512.1"/>
    </source>
</evidence>
<dbReference type="InterPro" id="IPR006194">
    <property type="entry name" value="Gly-tRNA-synth_heterodimer"/>
</dbReference>
<name>A0ABT7L6M4_9BACI</name>
<dbReference type="PROSITE" id="PS50861">
    <property type="entry name" value="AA_TRNA_LIGASE_II_GLYAB"/>
    <property type="match status" value="1"/>
</dbReference>
<reference evidence="12 13" key="1">
    <citation type="submission" date="2023-06" db="EMBL/GenBank/DDBJ databases">
        <title>Aquibacillus rhizosphaerae LR5S19.</title>
        <authorList>
            <person name="Sun J.-Q."/>
        </authorList>
    </citation>
    <scope>NUCLEOTIDE SEQUENCE [LARGE SCALE GENOMIC DNA]</scope>
    <source>
        <strain evidence="12 13">LR5S19</strain>
    </source>
</reference>
<evidence type="ECO:0000259" key="11">
    <source>
        <dbReference type="Pfam" id="PF05746"/>
    </source>
</evidence>
<keyword evidence="5 10" id="KW-0547">Nucleotide-binding</keyword>
<dbReference type="InterPro" id="IPR015944">
    <property type="entry name" value="Gly-tRNA-synth_bsu"/>
</dbReference>
<gene>
    <name evidence="10 12" type="primary">glyS</name>
    <name evidence="12" type="ORF">QQS35_13775</name>
</gene>
<comment type="subunit">
    <text evidence="10">Tetramer of two alpha and two beta subunits.</text>
</comment>
<comment type="caution">
    <text evidence="12">The sequence shown here is derived from an EMBL/GenBank/DDBJ whole genome shotgun (WGS) entry which is preliminary data.</text>
</comment>
<evidence type="ECO:0000256" key="6">
    <source>
        <dbReference type="ARBA" id="ARBA00022840"/>
    </source>
</evidence>
<keyword evidence="4 10" id="KW-0436">Ligase</keyword>
<dbReference type="Proteomes" id="UP001235343">
    <property type="component" value="Unassembled WGS sequence"/>
</dbReference>
<dbReference type="EC" id="6.1.1.14" evidence="10"/>
<dbReference type="NCBIfam" id="TIGR00211">
    <property type="entry name" value="glyS"/>
    <property type="match status" value="1"/>
</dbReference>
<keyword evidence="7 10" id="KW-0648">Protein biosynthesis</keyword>
<keyword evidence="3 10" id="KW-0963">Cytoplasm</keyword>
<accession>A0ABT7L6M4</accession>
<evidence type="ECO:0000256" key="8">
    <source>
        <dbReference type="ARBA" id="ARBA00023146"/>
    </source>
</evidence>
<protein>
    <recommendedName>
        <fullName evidence="10">Glycine--tRNA ligase beta subunit</fullName>
        <ecNumber evidence="10">6.1.1.14</ecNumber>
    </recommendedName>
    <alternativeName>
        <fullName evidence="10">Glycyl-tRNA synthetase beta subunit</fullName>
        <shortName evidence="10">GlyRS</shortName>
    </alternativeName>
</protein>
<dbReference type="EMBL" id="JASTZU010000041">
    <property type="protein sequence ID" value="MDL4841512.1"/>
    <property type="molecule type" value="Genomic_DNA"/>
</dbReference>
<comment type="similarity">
    <text evidence="2 10">Belongs to the class-II aminoacyl-tRNA synthetase family.</text>
</comment>
<keyword evidence="6 10" id="KW-0067">ATP-binding</keyword>
<evidence type="ECO:0000256" key="4">
    <source>
        <dbReference type="ARBA" id="ARBA00022598"/>
    </source>
</evidence>
<evidence type="ECO:0000256" key="10">
    <source>
        <dbReference type="HAMAP-Rule" id="MF_00255"/>
    </source>
</evidence>
<evidence type="ECO:0000256" key="5">
    <source>
        <dbReference type="ARBA" id="ARBA00022741"/>
    </source>
</evidence>
<dbReference type="Pfam" id="PF02092">
    <property type="entry name" value="tRNA_synt_2f"/>
    <property type="match status" value="1"/>
</dbReference>
<dbReference type="PANTHER" id="PTHR30075">
    <property type="entry name" value="GLYCYL-TRNA SYNTHETASE"/>
    <property type="match status" value="1"/>
</dbReference>
<dbReference type="HAMAP" id="MF_00255">
    <property type="entry name" value="Gly_tRNA_synth_beta"/>
    <property type="match status" value="1"/>
</dbReference>
<evidence type="ECO:0000256" key="7">
    <source>
        <dbReference type="ARBA" id="ARBA00022917"/>
    </source>
</evidence>
<dbReference type="GO" id="GO:0004820">
    <property type="term" value="F:glycine-tRNA ligase activity"/>
    <property type="evidence" value="ECO:0007669"/>
    <property type="project" value="UniProtKB-EC"/>
</dbReference>
<organism evidence="12 13">
    <name type="scientific">Aquibacillus rhizosphaerae</name>
    <dbReference type="NCBI Taxonomy" id="3051431"/>
    <lineage>
        <taxon>Bacteria</taxon>
        <taxon>Bacillati</taxon>
        <taxon>Bacillota</taxon>
        <taxon>Bacilli</taxon>
        <taxon>Bacillales</taxon>
        <taxon>Bacillaceae</taxon>
        <taxon>Aquibacillus</taxon>
    </lineage>
</organism>
<dbReference type="RefSeq" id="WP_285932797.1">
    <property type="nucleotide sequence ID" value="NZ_JASTZU010000041.1"/>
</dbReference>
<dbReference type="Pfam" id="PF05746">
    <property type="entry name" value="DALR_1"/>
    <property type="match status" value="1"/>
</dbReference>
<evidence type="ECO:0000256" key="1">
    <source>
        <dbReference type="ARBA" id="ARBA00004496"/>
    </source>
</evidence>
<sequence length="695" mass="79191">MTVTNVLFEIGLEEMPARFLNDAKEQLESKTDAWLKELRLPYKDLKAYVTPRRLAIVITEIADKQPDIEEEVKGPAKKIALDKEGNWSKAAIGFSKGQGKSVDDIYFKEIKGIEYVHVNKFIKGQPTSELLPAFKDVFLSLTFPKNMRWSNLNLRFIRPIRWIVALQGSEVLPIEIAGVHSSNTTKGHRFLGQDIVLNDASEYQEKLKSQFVIVDPKLREEMIVQGIKNIEQENYWQISIDADLLNEVKHLVEYPTVFHGSFSEEFLVVPEEALITSMKEHQRYFPVKSSTDKLLPHFVAVRNGDENHIDMVAKGNEKVLKARLSDARFFYEEDQKQTIDQNIEKLGRMVFQESLGTIADKVARVVRITKNISDLINVDNQTANNAVRAAEISKFDLVTHMVNEFTELQGIMGERYASLFGENERVATAINEHYMPRHSKDNLPSTREGAIVSVADKLDTIVGCLSVGIIPSGSQDPYALRRQALGILQIVNDQRWNINLESLFEITQDIYESLDVNTISRAEIKANLNEFFKARAIFLMKELKVDHDAVDAVLTGGIGNYAFAIDKALLLTEKRLDESFKNVQEALVRTINLSEKGTDKGVNEGLFENLQEEKLYKKYQEISGPFEAALEKHKHKEAIEILSELAKPIHDFFDNTMVMTENEQVKANRLSLLNKIATLIFKFADLTKIQWKQQK</sequence>
<feature type="domain" description="DALR anticodon binding" evidence="11">
    <location>
        <begin position="583"/>
        <end position="689"/>
    </location>
</feature>
<evidence type="ECO:0000256" key="2">
    <source>
        <dbReference type="ARBA" id="ARBA00008226"/>
    </source>
</evidence>
<evidence type="ECO:0000256" key="3">
    <source>
        <dbReference type="ARBA" id="ARBA00022490"/>
    </source>
</evidence>
<comment type="catalytic activity">
    <reaction evidence="9 10">
        <text>tRNA(Gly) + glycine + ATP = glycyl-tRNA(Gly) + AMP + diphosphate</text>
        <dbReference type="Rhea" id="RHEA:16013"/>
        <dbReference type="Rhea" id="RHEA-COMP:9664"/>
        <dbReference type="Rhea" id="RHEA-COMP:9683"/>
        <dbReference type="ChEBI" id="CHEBI:30616"/>
        <dbReference type="ChEBI" id="CHEBI:33019"/>
        <dbReference type="ChEBI" id="CHEBI:57305"/>
        <dbReference type="ChEBI" id="CHEBI:78442"/>
        <dbReference type="ChEBI" id="CHEBI:78522"/>
        <dbReference type="ChEBI" id="CHEBI:456215"/>
        <dbReference type="EC" id="6.1.1.14"/>
    </reaction>
</comment>
<evidence type="ECO:0000313" key="13">
    <source>
        <dbReference type="Proteomes" id="UP001235343"/>
    </source>
</evidence>
<keyword evidence="13" id="KW-1185">Reference proteome</keyword>
<proteinExistence type="inferred from homology"/>